<feature type="compositionally biased region" description="Low complexity" evidence="1">
    <location>
        <begin position="19"/>
        <end position="41"/>
    </location>
</feature>
<evidence type="ECO:0000313" key="3">
    <source>
        <dbReference type="Proteomes" id="UP000284375"/>
    </source>
</evidence>
<dbReference type="Proteomes" id="UP000284375">
    <property type="component" value="Unassembled WGS sequence"/>
</dbReference>
<gene>
    <name evidence="2" type="ORF">VSDG_00250</name>
</gene>
<feature type="compositionally biased region" description="Polar residues" evidence="1">
    <location>
        <begin position="142"/>
        <end position="168"/>
    </location>
</feature>
<feature type="region of interest" description="Disordered" evidence="1">
    <location>
        <begin position="78"/>
        <end position="125"/>
    </location>
</feature>
<evidence type="ECO:0000313" key="2">
    <source>
        <dbReference type="EMBL" id="ROW05212.1"/>
    </source>
</evidence>
<feature type="region of interest" description="Disordered" evidence="1">
    <location>
        <begin position="1"/>
        <end position="65"/>
    </location>
</feature>
<name>A0A423WPF5_CYTCH</name>
<keyword evidence="3" id="KW-1185">Reference proteome</keyword>
<dbReference type="EMBL" id="LJZO01000001">
    <property type="protein sequence ID" value="ROW05212.1"/>
    <property type="molecule type" value="Genomic_DNA"/>
</dbReference>
<reference evidence="2 3" key="1">
    <citation type="submission" date="2015-09" db="EMBL/GenBank/DDBJ databases">
        <title>Host preference determinants of Valsa canker pathogens revealed by comparative genomics.</title>
        <authorList>
            <person name="Yin Z."/>
            <person name="Huang L."/>
        </authorList>
    </citation>
    <scope>NUCLEOTIDE SEQUENCE [LARGE SCALE GENOMIC DNA]</scope>
    <source>
        <strain evidence="2 3">YSFL</strain>
    </source>
</reference>
<accession>A0A423WPF5</accession>
<feature type="compositionally biased region" description="Polar residues" evidence="1">
    <location>
        <begin position="1"/>
        <end position="10"/>
    </location>
</feature>
<proteinExistence type="predicted"/>
<feature type="compositionally biased region" description="Low complexity" evidence="1">
    <location>
        <begin position="82"/>
        <end position="92"/>
    </location>
</feature>
<protein>
    <submittedName>
        <fullName evidence="2">Uncharacterized protein</fullName>
    </submittedName>
</protein>
<dbReference type="AlphaFoldDB" id="A0A423WPF5"/>
<feature type="region of interest" description="Disordered" evidence="1">
    <location>
        <begin position="302"/>
        <end position="343"/>
    </location>
</feature>
<feature type="compositionally biased region" description="Basic and acidic residues" evidence="1">
    <location>
        <begin position="307"/>
        <end position="321"/>
    </location>
</feature>
<organism evidence="2 3">
    <name type="scientific">Cytospora chrysosperma</name>
    <name type="common">Cytospora canker fungus</name>
    <name type="synonym">Sphaeria chrysosperma</name>
    <dbReference type="NCBI Taxonomy" id="252740"/>
    <lineage>
        <taxon>Eukaryota</taxon>
        <taxon>Fungi</taxon>
        <taxon>Dikarya</taxon>
        <taxon>Ascomycota</taxon>
        <taxon>Pezizomycotina</taxon>
        <taxon>Sordariomycetes</taxon>
        <taxon>Sordariomycetidae</taxon>
        <taxon>Diaporthales</taxon>
        <taxon>Cytosporaceae</taxon>
        <taxon>Cytospora</taxon>
    </lineage>
</organism>
<feature type="compositionally biased region" description="Basic and acidic residues" evidence="1">
    <location>
        <begin position="54"/>
        <end position="65"/>
    </location>
</feature>
<feature type="compositionally biased region" description="Low complexity" evidence="1">
    <location>
        <begin position="325"/>
        <end position="341"/>
    </location>
</feature>
<feature type="region of interest" description="Disordered" evidence="1">
    <location>
        <begin position="140"/>
        <end position="257"/>
    </location>
</feature>
<sequence length="542" mass="58726">MESSGNSSTPTRHHQDAEAPSTPQSTSSAASSVTAVNQTSSPTWGASRPPSPLDLHETPYHHQRPDGTLVIRNRHHHFRTGASSSSADTASSRHAGQRRDFTIIPPGWPHASSGWAPGPLTSEPASVPAAAPYLGRHRMPSCVSTSSCPGQVHSSQAVTQQPAFGQTSGDEKLAQGRHSPISGDGDRARSSTPGNIPVDTPTAPSLPGTSQLFDTAGDQDASDTSNASGMESAGHLESLQSRPWHQEEPGPYRAARNGYPLSGNIPWPRQMKYQAKAQENLAVPDSPRSSLFEADGVDRLLTPTKAKGGEEELVRKRDKVAGKVSAWPSRPASDAPAPSSPQRLRALAAQCEANIRAYERQLQREQDPARRPRLGLAGIAVGQETEAADRQEIEDVAFLETEGVASRETEVEVQVPWDGPLGVPDDREDPWVYFQVDCTDRDPVDYSQTDPEVFQQVQAGVEDHQEGHPEDPWACCLVDISDRGHVGCSPKDLETCHEDWLVVLWGLPAEVAWVLQAVSTSKFAEQHLAETCRDEYKEPVIR</sequence>
<comment type="caution">
    <text evidence="2">The sequence shown here is derived from an EMBL/GenBank/DDBJ whole genome shotgun (WGS) entry which is preliminary data.</text>
</comment>
<evidence type="ECO:0000256" key="1">
    <source>
        <dbReference type="SAM" id="MobiDB-lite"/>
    </source>
</evidence>